<evidence type="ECO:0008006" key="5">
    <source>
        <dbReference type="Google" id="ProtNLM"/>
    </source>
</evidence>
<protein>
    <recommendedName>
        <fullName evidence="5">YiaA/B two helix domain protein</fullName>
    </recommendedName>
</protein>
<dbReference type="AlphaFoldDB" id="E6MH84"/>
<dbReference type="Proteomes" id="UP000004754">
    <property type="component" value="Unassembled WGS sequence"/>
</dbReference>
<feature type="transmembrane region" description="Helical" evidence="2">
    <location>
        <begin position="20"/>
        <end position="38"/>
    </location>
</feature>
<keyword evidence="2" id="KW-1133">Transmembrane helix</keyword>
<name>E6MH84_9FIRM</name>
<feature type="transmembrane region" description="Helical" evidence="2">
    <location>
        <begin position="45"/>
        <end position="62"/>
    </location>
</feature>
<comment type="caution">
    <text evidence="3">The sequence shown here is derived from an EMBL/GenBank/DDBJ whole genome shotgun (WGS) entry which is preliminary data.</text>
</comment>
<dbReference type="STRING" id="887929.HMP0721_1369"/>
<keyword evidence="4" id="KW-1185">Reference proteome</keyword>
<gene>
    <name evidence="3" type="ORF">HMP0721_1369</name>
</gene>
<evidence type="ECO:0000313" key="3">
    <source>
        <dbReference type="EMBL" id="EFV01974.1"/>
    </source>
</evidence>
<dbReference type="HOGENOM" id="CLU_2480914_0_0_9"/>
<evidence type="ECO:0000313" key="4">
    <source>
        <dbReference type="Proteomes" id="UP000004754"/>
    </source>
</evidence>
<keyword evidence="2" id="KW-0472">Membrane</keyword>
<proteinExistence type="predicted"/>
<accession>E6MH84</accession>
<feature type="region of interest" description="Disordered" evidence="1">
    <location>
        <begin position="64"/>
        <end position="87"/>
    </location>
</feature>
<organism evidence="3 4">
    <name type="scientific">Pseudoramibacter alactolyticus ATCC 23263</name>
    <dbReference type="NCBI Taxonomy" id="887929"/>
    <lineage>
        <taxon>Bacteria</taxon>
        <taxon>Bacillati</taxon>
        <taxon>Bacillota</taxon>
        <taxon>Clostridia</taxon>
        <taxon>Eubacteriales</taxon>
        <taxon>Eubacteriaceae</taxon>
        <taxon>Pseudoramibacter</taxon>
    </lineage>
</organism>
<dbReference type="EMBL" id="AEQN01000016">
    <property type="protein sequence ID" value="EFV01974.1"/>
    <property type="molecule type" value="Genomic_DNA"/>
</dbReference>
<evidence type="ECO:0000256" key="2">
    <source>
        <dbReference type="SAM" id="Phobius"/>
    </source>
</evidence>
<sequence length="87" mass="9335">MELEQELTMNQPNADRCSTLLYGLAAGGFYLAAIVNLVKKNTAVGCVYFALGSVFLSLGIAARPRSRRAGDAEDANDQADPSKANRR</sequence>
<evidence type="ECO:0000256" key="1">
    <source>
        <dbReference type="SAM" id="MobiDB-lite"/>
    </source>
</evidence>
<keyword evidence="2" id="KW-0812">Transmembrane</keyword>
<reference evidence="3 4" key="1">
    <citation type="submission" date="2010-12" db="EMBL/GenBank/DDBJ databases">
        <authorList>
            <person name="Muzny D."/>
            <person name="Qin X."/>
            <person name="Deng J."/>
            <person name="Jiang H."/>
            <person name="Liu Y."/>
            <person name="Qu J."/>
            <person name="Song X.-Z."/>
            <person name="Zhang L."/>
            <person name="Thornton R."/>
            <person name="Coyle M."/>
            <person name="Francisco L."/>
            <person name="Jackson L."/>
            <person name="Javaid M."/>
            <person name="Korchina V."/>
            <person name="Kovar C."/>
            <person name="Mata R."/>
            <person name="Mathew T."/>
            <person name="Ngo R."/>
            <person name="Nguyen L."/>
            <person name="Nguyen N."/>
            <person name="Okwuonu G."/>
            <person name="Ongeri F."/>
            <person name="Pham C."/>
            <person name="Simmons D."/>
            <person name="Wilczek-Boney K."/>
            <person name="Hale W."/>
            <person name="Jakkamsetti A."/>
            <person name="Pham P."/>
            <person name="Ruth R."/>
            <person name="San Lucas F."/>
            <person name="Warren J."/>
            <person name="Zhang J."/>
            <person name="Zhao Z."/>
            <person name="Zhou C."/>
            <person name="Zhu D."/>
            <person name="Lee S."/>
            <person name="Bess C."/>
            <person name="Blankenburg K."/>
            <person name="Forbes L."/>
            <person name="Fu Q."/>
            <person name="Gubbala S."/>
            <person name="Hirani K."/>
            <person name="Jayaseelan J.C."/>
            <person name="Lara F."/>
            <person name="Munidasa M."/>
            <person name="Palculict T."/>
            <person name="Patil S."/>
            <person name="Pu L.-L."/>
            <person name="Saada N."/>
            <person name="Tang L."/>
            <person name="Weissenberger G."/>
            <person name="Zhu Y."/>
            <person name="Hemphill L."/>
            <person name="Shang Y."/>
            <person name="Youmans B."/>
            <person name="Ayvaz T."/>
            <person name="Ross M."/>
            <person name="Santibanez J."/>
            <person name="Aqrawi P."/>
            <person name="Gross S."/>
            <person name="Joshi V."/>
            <person name="Fowler G."/>
            <person name="Nazareth L."/>
            <person name="Reid J."/>
            <person name="Worley K."/>
            <person name="Petrosino J."/>
            <person name="Highlander S."/>
            <person name="Gibbs R."/>
        </authorList>
    </citation>
    <scope>NUCLEOTIDE SEQUENCE [LARGE SCALE GENOMIC DNA]</scope>
    <source>
        <strain evidence="3 4">ATCC 23263</strain>
    </source>
</reference>